<proteinExistence type="predicted"/>
<organism evidence="5 6">
    <name type="scientific">Treponema rectale</name>
    <dbReference type="NCBI Taxonomy" id="744512"/>
    <lineage>
        <taxon>Bacteria</taxon>
        <taxon>Pseudomonadati</taxon>
        <taxon>Spirochaetota</taxon>
        <taxon>Spirochaetia</taxon>
        <taxon>Spirochaetales</taxon>
        <taxon>Treponemataceae</taxon>
        <taxon>Treponema</taxon>
    </lineage>
</organism>
<evidence type="ECO:0000259" key="4">
    <source>
        <dbReference type="Pfam" id="PF00005"/>
    </source>
</evidence>
<dbReference type="KEGG" id="trc:DYE49_04140"/>
<evidence type="ECO:0000313" key="5">
    <source>
        <dbReference type="EMBL" id="QOS39695.1"/>
    </source>
</evidence>
<feature type="domain" description="ABC transporter" evidence="4">
    <location>
        <begin position="2"/>
        <end position="110"/>
    </location>
</feature>
<dbReference type="Gene3D" id="3.40.50.300">
    <property type="entry name" value="P-loop containing nucleotide triphosphate hydrolases"/>
    <property type="match status" value="1"/>
</dbReference>
<keyword evidence="3 5" id="KW-0067">ATP-binding</keyword>
<dbReference type="Pfam" id="PF00005">
    <property type="entry name" value="ABC_tran"/>
    <property type="match status" value="1"/>
</dbReference>
<keyword evidence="1" id="KW-0813">Transport</keyword>
<keyword evidence="2" id="KW-0547">Nucleotide-binding</keyword>
<evidence type="ECO:0000256" key="1">
    <source>
        <dbReference type="ARBA" id="ARBA00022448"/>
    </source>
</evidence>
<dbReference type="InterPro" id="IPR027417">
    <property type="entry name" value="P-loop_NTPase"/>
</dbReference>
<reference evidence="5 6" key="1">
    <citation type="submission" date="2018-08" db="EMBL/GenBank/DDBJ databases">
        <title>The first complete genome of Treponema rectale (CHPAT), a commensal spirochete of the bovine rectum.</title>
        <authorList>
            <person name="Staton G.J."/>
            <person name="Clegg S.R."/>
            <person name="Carter S.D."/>
            <person name="Radford A.D."/>
            <person name="Darby A."/>
            <person name="Hall N."/>
            <person name="Birtles R.J."/>
            <person name="Evans N.J."/>
        </authorList>
    </citation>
    <scope>NUCLEOTIDE SEQUENCE [LARGE SCALE GENOMIC DNA]</scope>
    <source>
        <strain evidence="5 6">CHPA</strain>
    </source>
</reference>
<dbReference type="GO" id="GO:0016887">
    <property type="term" value="F:ATP hydrolysis activity"/>
    <property type="evidence" value="ECO:0007669"/>
    <property type="project" value="InterPro"/>
</dbReference>
<evidence type="ECO:0000256" key="3">
    <source>
        <dbReference type="ARBA" id="ARBA00022840"/>
    </source>
</evidence>
<dbReference type="SUPFAM" id="SSF52540">
    <property type="entry name" value="P-loop containing nucleoside triphosphate hydrolases"/>
    <property type="match status" value="1"/>
</dbReference>
<protein>
    <submittedName>
        <fullName evidence="5">ABC transporter ATP-binding protein</fullName>
    </submittedName>
</protein>
<gene>
    <name evidence="5" type="ORF">DYE49_04140</name>
</gene>
<accession>A0A7M1XKZ6</accession>
<dbReference type="InterPro" id="IPR051782">
    <property type="entry name" value="ABC_Transporter_VariousFunc"/>
</dbReference>
<evidence type="ECO:0000256" key="2">
    <source>
        <dbReference type="ARBA" id="ARBA00022741"/>
    </source>
</evidence>
<dbReference type="GO" id="GO:0005524">
    <property type="term" value="F:ATP binding"/>
    <property type="evidence" value="ECO:0007669"/>
    <property type="project" value="UniProtKB-KW"/>
</dbReference>
<evidence type="ECO:0000313" key="6">
    <source>
        <dbReference type="Proteomes" id="UP000593591"/>
    </source>
</evidence>
<dbReference type="Proteomes" id="UP000593591">
    <property type="component" value="Chromosome"/>
</dbReference>
<dbReference type="EMBL" id="CP031517">
    <property type="protein sequence ID" value="QOS39695.1"/>
    <property type="molecule type" value="Genomic_DNA"/>
</dbReference>
<sequence length="237" mass="27295">MYNLIKPTSGEILYEGKPILEDEMKYKQDVAMLIGEMNYYPTKTVKDLTNVTKTFYPDWNEGLYHQFLQEFNIDEKKQIKALSSGMKVKYGLALALSRGAKILLLDEPTSGLDQVSRDELLDIFINLVSDKEHAILFSTHVISDLEKCADEIIYIRKGQIIASQDVTSFEGAYLHYQGESSILEPYKERFLFYRDRLGKFEGILPVEDKIELENNQVEVRKATLEEIMVAFERGKGE</sequence>
<dbReference type="PANTHER" id="PTHR42939">
    <property type="entry name" value="ABC TRANSPORTER ATP-BINDING PROTEIN ALBC-RELATED"/>
    <property type="match status" value="1"/>
</dbReference>
<dbReference type="AlphaFoldDB" id="A0A7M1XKZ6"/>
<dbReference type="PANTHER" id="PTHR42939:SF3">
    <property type="entry name" value="ABC TRANSPORTER ATP-BINDING COMPONENT"/>
    <property type="match status" value="1"/>
</dbReference>
<dbReference type="InterPro" id="IPR003439">
    <property type="entry name" value="ABC_transporter-like_ATP-bd"/>
</dbReference>
<name>A0A7M1XKZ6_9SPIR</name>